<dbReference type="InterPro" id="IPR036412">
    <property type="entry name" value="HAD-like_sf"/>
</dbReference>
<proteinExistence type="inferred from homology"/>
<keyword evidence="16" id="KW-1185">Reference proteome</keyword>
<dbReference type="Pfam" id="PF12710">
    <property type="entry name" value="HAD"/>
    <property type="match status" value="1"/>
</dbReference>
<dbReference type="GO" id="GO:0006564">
    <property type="term" value="P:L-serine biosynthetic process"/>
    <property type="evidence" value="ECO:0007669"/>
    <property type="project" value="UniProtKB-KW"/>
</dbReference>
<evidence type="ECO:0000256" key="11">
    <source>
        <dbReference type="ARBA" id="ARBA00048138"/>
    </source>
</evidence>
<dbReference type="PROSITE" id="PS51671">
    <property type="entry name" value="ACT"/>
    <property type="match status" value="1"/>
</dbReference>
<sequence length="409" mass="42804">MSATPVLITATGPDKPGVSSVLFAALTRHGVEVLDIEQVVIRGQLVLGVLVGVDSDPEGLQEAVEQAMATVSMNVEVRIGSAIGTDPFAPGRQGSTHVLVLLGRPVTARAFTEVAGRLAAVGANIDTIRSIADYPVTGLEVHASVVQDTPEADAELRSMLADVGSRGGLDVSIERAGLSRRAKRLVVFDVDSTLIQGEVIEMLAAYVGVEPQVREITEAAMRGELNFTESLERRVALLEGLPESVLDEVADAIELTPGARTTVRTLKRLGFRCGVVSGGFTRIIDRLVEDLGLDFAAANELEVVDGKLTGRVTGDIIDRAGKAVALRKFASGYGIPVGQCVAVGDGANDIDMLSAAGMGIAFNAKPALREVADAALSYPYLDAVLFMLGVTRAEVEAADAADGLPLVRP</sequence>
<comment type="cofactor">
    <cofactor evidence="1">
        <name>Mg(2+)</name>
        <dbReference type="ChEBI" id="CHEBI:18420"/>
    </cofactor>
</comment>
<comment type="catalytic activity">
    <reaction evidence="12">
        <text>O-phospho-D-serine + H2O = D-serine + phosphate</text>
        <dbReference type="Rhea" id="RHEA:24873"/>
        <dbReference type="ChEBI" id="CHEBI:15377"/>
        <dbReference type="ChEBI" id="CHEBI:35247"/>
        <dbReference type="ChEBI" id="CHEBI:43474"/>
        <dbReference type="ChEBI" id="CHEBI:58680"/>
        <dbReference type="EC" id="3.1.3.3"/>
    </reaction>
</comment>
<dbReference type="AlphaFoldDB" id="A0A318LKH2"/>
<evidence type="ECO:0000256" key="8">
    <source>
        <dbReference type="ARBA" id="ARBA00022842"/>
    </source>
</evidence>
<comment type="catalytic activity">
    <reaction evidence="11">
        <text>O-phospho-L-serine + H2O = L-serine + phosphate</text>
        <dbReference type="Rhea" id="RHEA:21208"/>
        <dbReference type="ChEBI" id="CHEBI:15377"/>
        <dbReference type="ChEBI" id="CHEBI:33384"/>
        <dbReference type="ChEBI" id="CHEBI:43474"/>
        <dbReference type="ChEBI" id="CHEBI:57524"/>
        <dbReference type="EC" id="3.1.3.3"/>
    </reaction>
</comment>
<comment type="pathway">
    <text evidence="2">Amino-acid biosynthesis; L-serine biosynthesis; L-serine from 3-phospho-D-glycerate: step 3/3.</text>
</comment>
<reference evidence="15 16" key="1">
    <citation type="submission" date="2016-07" db="EMBL/GenBank/DDBJ databases">
        <title>Draft genome sequence of Prauserella sp. YIM 121212, isolated from alkaline soil.</title>
        <authorList>
            <person name="Ruckert C."/>
            <person name="Albersmeier A."/>
            <person name="Jiang C.-L."/>
            <person name="Jiang Y."/>
            <person name="Kalinowski J."/>
            <person name="Schneider O."/>
            <person name="Winkler A."/>
            <person name="Zotchev S.B."/>
        </authorList>
    </citation>
    <scope>NUCLEOTIDE SEQUENCE [LARGE SCALE GENOMIC DNA]</scope>
    <source>
        <strain evidence="15 16">YIM 121212</strain>
    </source>
</reference>
<dbReference type="SUPFAM" id="SSF56784">
    <property type="entry name" value="HAD-like"/>
    <property type="match status" value="1"/>
</dbReference>
<evidence type="ECO:0000259" key="14">
    <source>
        <dbReference type="PROSITE" id="PS51671"/>
    </source>
</evidence>
<dbReference type="GO" id="GO:0005737">
    <property type="term" value="C:cytoplasm"/>
    <property type="evidence" value="ECO:0007669"/>
    <property type="project" value="TreeGrafter"/>
</dbReference>
<keyword evidence="7" id="KW-0378">Hydrolase</keyword>
<dbReference type="SFLD" id="SFLDF00029">
    <property type="entry name" value="phosphoserine_phosphatase"/>
    <property type="match status" value="1"/>
</dbReference>
<dbReference type="EC" id="3.1.3.3" evidence="4"/>
<comment type="similarity">
    <text evidence="3">Belongs to the HAD-like hydrolase superfamily. SerB family.</text>
</comment>
<dbReference type="Gene3D" id="3.30.70.260">
    <property type="match status" value="2"/>
</dbReference>
<name>A0A318LKH2_9PSEU</name>
<evidence type="ECO:0000256" key="1">
    <source>
        <dbReference type="ARBA" id="ARBA00001946"/>
    </source>
</evidence>
<dbReference type="CDD" id="cd07500">
    <property type="entry name" value="HAD_PSP"/>
    <property type="match status" value="1"/>
</dbReference>
<dbReference type="Pfam" id="PF13740">
    <property type="entry name" value="ACT_6"/>
    <property type="match status" value="1"/>
</dbReference>
<evidence type="ECO:0000313" key="15">
    <source>
        <dbReference type="EMBL" id="PXY33947.1"/>
    </source>
</evidence>
<dbReference type="CDD" id="cd04870">
    <property type="entry name" value="ACT_PSP_1"/>
    <property type="match status" value="1"/>
</dbReference>
<keyword evidence="6" id="KW-0479">Metal-binding</keyword>
<dbReference type="InterPro" id="IPR023214">
    <property type="entry name" value="HAD_sf"/>
</dbReference>
<dbReference type="SUPFAM" id="SSF55021">
    <property type="entry name" value="ACT-like"/>
    <property type="match status" value="1"/>
</dbReference>
<protein>
    <recommendedName>
        <fullName evidence="4">phosphoserine phosphatase</fullName>
        <ecNumber evidence="4">3.1.3.3</ecNumber>
    </recommendedName>
    <alternativeName>
        <fullName evidence="10">O-phosphoserine phosphohydrolase</fullName>
    </alternativeName>
</protein>
<dbReference type="Pfam" id="PF21086">
    <property type="entry name" value="ACT_PSP_2"/>
    <property type="match status" value="1"/>
</dbReference>
<dbReference type="SFLD" id="SFLDG01137">
    <property type="entry name" value="C1.6.1:_Phosphoserine_Phosphat"/>
    <property type="match status" value="1"/>
</dbReference>
<dbReference type="GO" id="GO:0036424">
    <property type="term" value="F:L-phosphoserine phosphatase activity"/>
    <property type="evidence" value="ECO:0007669"/>
    <property type="project" value="InterPro"/>
</dbReference>
<evidence type="ECO:0000256" key="13">
    <source>
        <dbReference type="PIRSR" id="PIRSR604469-1"/>
    </source>
</evidence>
<dbReference type="EMBL" id="MASU01000006">
    <property type="protein sequence ID" value="PXY33947.1"/>
    <property type="molecule type" value="Genomic_DNA"/>
</dbReference>
<evidence type="ECO:0000313" key="16">
    <source>
        <dbReference type="Proteomes" id="UP000247892"/>
    </source>
</evidence>
<dbReference type="SFLD" id="SFLDS00003">
    <property type="entry name" value="Haloacid_Dehalogenase"/>
    <property type="match status" value="1"/>
</dbReference>
<dbReference type="NCBIfam" id="TIGR00338">
    <property type="entry name" value="serB"/>
    <property type="match status" value="1"/>
</dbReference>
<evidence type="ECO:0000256" key="3">
    <source>
        <dbReference type="ARBA" id="ARBA00009184"/>
    </source>
</evidence>
<gene>
    <name evidence="15" type="ORF">BA062_17160</name>
</gene>
<keyword evidence="9" id="KW-0718">Serine biosynthesis</keyword>
<dbReference type="InterPro" id="IPR050582">
    <property type="entry name" value="HAD-like_SerB"/>
</dbReference>
<dbReference type="InterPro" id="IPR045865">
    <property type="entry name" value="ACT-like_dom_sf"/>
</dbReference>
<dbReference type="PANTHER" id="PTHR43344">
    <property type="entry name" value="PHOSPHOSERINE PHOSPHATASE"/>
    <property type="match status" value="1"/>
</dbReference>
<dbReference type="Gene3D" id="3.40.50.1000">
    <property type="entry name" value="HAD superfamily/HAD-like"/>
    <property type="match status" value="1"/>
</dbReference>
<evidence type="ECO:0000256" key="9">
    <source>
        <dbReference type="ARBA" id="ARBA00023299"/>
    </source>
</evidence>
<dbReference type="GO" id="GO:0000287">
    <property type="term" value="F:magnesium ion binding"/>
    <property type="evidence" value="ECO:0007669"/>
    <property type="project" value="TreeGrafter"/>
</dbReference>
<dbReference type="SFLD" id="SFLDG01136">
    <property type="entry name" value="C1.6:_Phosphoserine_Phosphatas"/>
    <property type="match status" value="1"/>
</dbReference>
<dbReference type="InterPro" id="IPR004469">
    <property type="entry name" value="PSP"/>
</dbReference>
<evidence type="ECO:0000256" key="12">
    <source>
        <dbReference type="ARBA" id="ARBA00048523"/>
    </source>
</evidence>
<dbReference type="RefSeq" id="WP_110337905.1">
    <property type="nucleotide sequence ID" value="NZ_JBHVKT010000020.1"/>
</dbReference>
<evidence type="ECO:0000256" key="2">
    <source>
        <dbReference type="ARBA" id="ARBA00005135"/>
    </source>
</evidence>
<dbReference type="NCBIfam" id="TIGR01488">
    <property type="entry name" value="HAD-SF-IB"/>
    <property type="match status" value="1"/>
</dbReference>
<organism evidence="15 16">
    <name type="scientific">Prauserella flavalba</name>
    <dbReference type="NCBI Taxonomy" id="1477506"/>
    <lineage>
        <taxon>Bacteria</taxon>
        <taxon>Bacillati</taxon>
        <taxon>Actinomycetota</taxon>
        <taxon>Actinomycetes</taxon>
        <taxon>Pseudonocardiales</taxon>
        <taxon>Pseudonocardiaceae</taxon>
        <taxon>Prauserella</taxon>
    </lineage>
</organism>
<evidence type="ECO:0000256" key="6">
    <source>
        <dbReference type="ARBA" id="ARBA00022723"/>
    </source>
</evidence>
<dbReference type="Proteomes" id="UP000247892">
    <property type="component" value="Unassembled WGS sequence"/>
</dbReference>
<keyword evidence="5" id="KW-0028">Amino-acid biosynthesis</keyword>
<feature type="active site" description="Nucleophile" evidence="13">
    <location>
        <position position="189"/>
    </location>
</feature>
<accession>A0A318LKH2</accession>
<keyword evidence="8" id="KW-0460">Magnesium</keyword>
<evidence type="ECO:0000256" key="10">
    <source>
        <dbReference type="ARBA" id="ARBA00031693"/>
    </source>
</evidence>
<feature type="active site" description="Proton donor" evidence="13">
    <location>
        <position position="191"/>
    </location>
</feature>
<dbReference type="InterPro" id="IPR002912">
    <property type="entry name" value="ACT_dom"/>
</dbReference>
<evidence type="ECO:0000256" key="7">
    <source>
        <dbReference type="ARBA" id="ARBA00022801"/>
    </source>
</evidence>
<dbReference type="PANTHER" id="PTHR43344:SF2">
    <property type="entry name" value="PHOSPHOSERINE PHOSPHATASE"/>
    <property type="match status" value="1"/>
</dbReference>
<dbReference type="UniPathway" id="UPA00135">
    <property type="reaction ID" value="UER00198"/>
</dbReference>
<comment type="caution">
    <text evidence="15">The sequence shown here is derived from an EMBL/GenBank/DDBJ whole genome shotgun (WGS) entry which is preliminary data.</text>
</comment>
<evidence type="ECO:0000256" key="4">
    <source>
        <dbReference type="ARBA" id="ARBA00012640"/>
    </source>
</evidence>
<feature type="domain" description="ACT" evidence="14">
    <location>
        <begin position="7"/>
        <end position="80"/>
    </location>
</feature>
<dbReference type="InterPro" id="IPR049148">
    <property type="entry name" value="PSP_ACT"/>
</dbReference>
<dbReference type="OrthoDB" id="9792539at2"/>
<evidence type="ECO:0000256" key="5">
    <source>
        <dbReference type="ARBA" id="ARBA00022605"/>
    </source>
</evidence>
<dbReference type="FunFam" id="3.40.50.1000:FF:000041">
    <property type="entry name" value="Phosphoserine phosphatase SerB"/>
    <property type="match status" value="1"/>
</dbReference>